<dbReference type="Pfam" id="PF06532">
    <property type="entry name" value="NrsF"/>
    <property type="match status" value="1"/>
</dbReference>
<feature type="transmembrane region" description="Helical" evidence="1">
    <location>
        <begin position="126"/>
        <end position="151"/>
    </location>
</feature>
<name>A0A0A0D731_9PROT</name>
<comment type="caution">
    <text evidence="2">The sequence shown here is derived from an EMBL/GenBank/DDBJ whole genome shotgun (WGS) entry which is preliminary data.</text>
</comment>
<keyword evidence="1" id="KW-1133">Transmembrane helix</keyword>
<evidence type="ECO:0008006" key="4">
    <source>
        <dbReference type="Google" id="ProtNLM"/>
    </source>
</evidence>
<gene>
    <name evidence="2" type="ORF">P409_13450</name>
</gene>
<proteinExistence type="predicted"/>
<sequence>MTETGHTRTEDLIARLAADAQPVRPLRPPMLRALGWLAVAVLMIGTVVLSFGIRPDFMDEMGEAHYQLEWAGSMLTGILAAIAAFHVSLPDRSRAWALLPLPGLALWLFSIGYGCMTDWVRLGPQGFAFGTSFFCFRSILLISLPLSLVLLAMLRLAGPVRPVATIASGMLAAAALSACGVSMFHGDEATLMVLIWHGGAVALLVGLGTLLNRRLFGLFAPRPAG</sequence>
<organism evidence="2 3">
    <name type="scientific">Inquilinus limosus MP06</name>
    <dbReference type="NCBI Taxonomy" id="1398085"/>
    <lineage>
        <taxon>Bacteria</taxon>
        <taxon>Pseudomonadati</taxon>
        <taxon>Pseudomonadota</taxon>
        <taxon>Alphaproteobacteria</taxon>
        <taxon>Rhodospirillales</taxon>
        <taxon>Rhodospirillaceae</taxon>
        <taxon>Inquilinus</taxon>
    </lineage>
</organism>
<feature type="transmembrane region" description="Helical" evidence="1">
    <location>
        <begin position="71"/>
        <end position="89"/>
    </location>
</feature>
<feature type="transmembrane region" description="Helical" evidence="1">
    <location>
        <begin position="33"/>
        <end position="51"/>
    </location>
</feature>
<feature type="transmembrane region" description="Helical" evidence="1">
    <location>
        <begin position="96"/>
        <end position="114"/>
    </location>
</feature>
<dbReference type="RefSeq" id="WP_034837100.1">
    <property type="nucleotide sequence ID" value="NZ_JANX01000141.1"/>
</dbReference>
<evidence type="ECO:0000313" key="3">
    <source>
        <dbReference type="Proteomes" id="UP000029995"/>
    </source>
</evidence>
<evidence type="ECO:0000256" key="1">
    <source>
        <dbReference type="SAM" id="Phobius"/>
    </source>
</evidence>
<evidence type="ECO:0000313" key="2">
    <source>
        <dbReference type="EMBL" id="KGM33870.1"/>
    </source>
</evidence>
<dbReference type="AlphaFoldDB" id="A0A0A0D731"/>
<accession>A0A0A0D731</accession>
<keyword evidence="1" id="KW-0472">Membrane</keyword>
<protein>
    <recommendedName>
        <fullName evidence="4">DUF1109 domain-containing protein</fullName>
    </recommendedName>
</protein>
<feature type="transmembrane region" description="Helical" evidence="1">
    <location>
        <begin position="163"/>
        <end position="185"/>
    </location>
</feature>
<dbReference type="OrthoDB" id="6024860at2"/>
<feature type="transmembrane region" description="Helical" evidence="1">
    <location>
        <begin position="191"/>
        <end position="212"/>
    </location>
</feature>
<dbReference type="EMBL" id="JANX01000141">
    <property type="protein sequence ID" value="KGM33870.1"/>
    <property type="molecule type" value="Genomic_DNA"/>
</dbReference>
<dbReference type="Proteomes" id="UP000029995">
    <property type="component" value="Unassembled WGS sequence"/>
</dbReference>
<dbReference type="InterPro" id="IPR009495">
    <property type="entry name" value="NrsF"/>
</dbReference>
<keyword evidence="1" id="KW-0812">Transmembrane</keyword>
<reference evidence="2 3" key="1">
    <citation type="submission" date="2014-01" db="EMBL/GenBank/DDBJ databases">
        <title>Genome sequence determination for a cystic fibrosis isolate, Inquilinus limosus.</title>
        <authorList>
            <person name="Pino M."/>
            <person name="Di Conza J."/>
            <person name="Gutkind G."/>
        </authorList>
    </citation>
    <scope>NUCLEOTIDE SEQUENCE [LARGE SCALE GENOMIC DNA]</scope>
    <source>
        <strain evidence="2 3">MP06</strain>
    </source>
</reference>